<feature type="non-terminal residue" evidence="1">
    <location>
        <position position="269"/>
    </location>
</feature>
<comment type="caution">
    <text evidence="1">The sequence shown here is derived from an EMBL/GenBank/DDBJ whole genome shotgun (WGS) entry which is preliminary data.</text>
</comment>
<protein>
    <recommendedName>
        <fullName evidence="2">Uroporphyrinogen decarboxylase (URO-D) domain-containing protein</fullName>
    </recommendedName>
</protein>
<accession>X1BNA8</accession>
<gene>
    <name evidence="1" type="ORF">S01H4_51062</name>
</gene>
<reference evidence="1" key="1">
    <citation type="journal article" date="2014" name="Front. Microbiol.">
        <title>High frequency of phylogenetically diverse reductive dehalogenase-homologous genes in deep subseafloor sedimentary metagenomes.</title>
        <authorList>
            <person name="Kawai M."/>
            <person name="Futagami T."/>
            <person name="Toyoda A."/>
            <person name="Takaki Y."/>
            <person name="Nishi S."/>
            <person name="Hori S."/>
            <person name="Arai W."/>
            <person name="Tsubouchi T."/>
            <person name="Morono Y."/>
            <person name="Uchiyama I."/>
            <person name="Ito T."/>
            <person name="Fujiyama A."/>
            <person name="Inagaki F."/>
            <person name="Takami H."/>
        </authorList>
    </citation>
    <scope>NUCLEOTIDE SEQUENCE</scope>
    <source>
        <strain evidence="1">Expedition CK06-06</strain>
    </source>
</reference>
<dbReference type="EMBL" id="BART01029048">
    <property type="protein sequence ID" value="GAG96450.1"/>
    <property type="molecule type" value="Genomic_DNA"/>
</dbReference>
<evidence type="ECO:0000313" key="1">
    <source>
        <dbReference type="EMBL" id="GAG96450.1"/>
    </source>
</evidence>
<feature type="non-terminal residue" evidence="1">
    <location>
        <position position="1"/>
    </location>
</feature>
<sequence>GSTVVTGIHVSCVAALRDYYHLEKRPVKVHDPYQMLGWIDEDLMKALGVDVIGVFPRNTIFGFLNENWKEFRMPWGQEVLVSEHFKTTTDANGDLLVYPEGDTSAPPSGRMPTSGFFVDTIIRQEPIDEDKLDPRDNLEEFTPISQQDLDYFKTQVDQVAGKDYGVVANFGGTAFGDIALVPAPFLKHPRGIRDIAEWYMSTASRQDYLHAIFTRQCEIAVENLKKIWGVVGNRIHVVFICGTDFGTQTSQFCSTDTFASLYAPYYRKI</sequence>
<proteinExistence type="predicted"/>
<dbReference type="AlphaFoldDB" id="X1BNA8"/>
<evidence type="ECO:0008006" key="2">
    <source>
        <dbReference type="Google" id="ProtNLM"/>
    </source>
</evidence>
<organism evidence="1">
    <name type="scientific">marine sediment metagenome</name>
    <dbReference type="NCBI Taxonomy" id="412755"/>
    <lineage>
        <taxon>unclassified sequences</taxon>
        <taxon>metagenomes</taxon>
        <taxon>ecological metagenomes</taxon>
    </lineage>
</organism>
<name>X1BNA8_9ZZZZ</name>